<keyword evidence="6" id="KW-1185">Reference proteome</keyword>
<keyword evidence="2" id="KW-0813">Transport</keyword>
<evidence type="ECO:0000313" key="5">
    <source>
        <dbReference type="EMBL" id="WAR01461.1"/>
    </source>
</evidence>
<evidence type="ECO:0000256" key="3">
    <source>
        <dbReference type="ARBA" id="ARBA00023242"/>
    </source>
</evidence>
<feature type="domain" description="Nucleoporin Nup120/160 beta-propeller" evidence="4">
    <location>
        <begin position="441"/>
        <end position="550"/>
    </location>
</feature>
<name>A0ABY7DXP6_MYAAR</name>
<organism evidence="5 6">
    <name type="scientific">Mya arenaria</name>
    <name type="common">Soft-shell clam</name>
    <dbReference type="NCBI Taxonomy" id="6604"/>
    <lineage>
        <taxon>Eukaryota</taxon>
        <taxon>Metazoa</taxon>
        <taxon>Spiralia</taxon>
        <taxon>Lophotrochozoa</taxon>
        <taxon>Mollusca</taxon>
        <taxon>Bivalvia</taxon>
        <taxon>Autobranchia</taxon>
        <taxon>Heteroconchia</taxon>
        <taxon>Euheterodonta</taxon>
        <taxon>Imparidentia</taxon>
        <taxon>Neoheterodontei</taxon>
        <taxon>Myida</taxon>
        <taxon>Myoidea</taxon>
        <taxon>Myidae</taxon>
        <taxon>Mya</taxon>
    </lineage>
</organism>
<dbReference type="InterPro" id="IPR059141">
    <property type="entry name" value="Beta-prop_Nup120_160"/>
</dbReference>
<evidence type="ECO:0000256" key="2">
    <source>
        <dbReference type="ARBA" id="ARBA00022448"/>
    </source>
</evidence>
<dbReference type="Pfam" id="PF11715">
    <property type="entry name" value="Beta-prop_Nup120_160"/>
    <property type="match status" value="2"/>
</dbReference>
<dbReference type="PANTHER" id="PTHR21286">
    <property type="entry name" value="NUCLEAR PORE COMPLEX PROTEIN NUP160"/>
    <property type="match status" value="1"/>
</dbReference>
<accession>A0ABY7DXP6</accession>
<gene>
    <name evidence="5" type="ORF">MAR_008019</name>
</gene>
<sequence>MLVLAKARTSLVTAVRSLSRFLWRTFEAVNSPACIAPLKPHVLQSVDNPGIRYDSLGKDVNFSATFLYTHTCKQISKDEGLSQQIRLTMHSAFLINEDLRDGSIHHYTTPVLLDNLNNLERDLARPPQWFHELSNCFLLFGKKFLSISSELFLGSTLERLDVTFGKGEELRSKNGGHRKGKKANGDILELIEESLDHDLYASKVKFHFQDMSILGGVSVHESHGYVIVLVPTVASVHRLVFPHPSKLYRREAGYIVPDQPIPSIFHDASITKCMDSKNSHMLNPAGTLSSVFTCAGSFCTQEGEALFALGNTAGNILLVKMPPLGMQGIVQQFELCQTSVMQKLWTGLVPSMMRGGQEPAHTVSSLVIQAVSGEACVFAMCKDSRLRIWSCKSHESVLTCNILDFTPGSGHSIRKITSNNTMHPAASSDNKSSTNHSCCHEDGPGQWVEALLQVPEMAELPVPAHKDPREVYLQHIFQPGRFSREDIRKALNNCNSIPQLQVYSRSLDPNVVGEAALNVNTLRQDIRSAAVDYEMEEEEYYQLQLDQWTKSVEN</sequence>
<protein>
    <submittedName>
        <fullName evidence="5">NU160-like protein</fullName>
    </submittedName>
</protein>
<feature type="domain" description="Nucleoporin Nup120/160 beta-propeller" evidence="4">
    <location>
        <begin position="184"/>
        <end position="423"/>
    </location>
</feature>
<comment type="subcellular location">
    <subcellularLocation>
        <location evidence="1">Nucleus</location>
    </subcellularLocation>
</comment>
<dbReference type="Proteomes" id="UP001164746">
    <property type="component" value="Chromosome 4"/>
</dbReference>
<evidence type="ECO:0000256" key="1">
    <source>
        <dbReference type="ARBA" id="ARBA00004123"/>
    </source>
</evidence>
<dbReference type="EMBL" id="CP111015">
    <property type="protein sequence ID" value="WAR01461.1"/>
    <property type="molecule type" value="Genomic_DNA"/>
</dbReference>
<keyword evidence="3" id="KW-0539">Nucleus</keyword>
<dbReference type="PANTHER" id="PTHR21286:SF0">
    <property type="entry name" value="NUCLEAR PORE COMPLEX PROTEIN NUP160"/>
    <property type="match status" value="1"/>
</dbReference>
<proteinExistence type="predicted"/>
<evidence type="ECO:0000259" key="4">
    <source>
        <dbReference type="Pfam" id="PF11715"/>
    </source>
</evidence>
<reference evidence="5" key="1">
    <citation type="submission" date="2022-11" db="EMBL/GenBank/DDBJ databases">
        <title>Centuries of genome instability and evolution in soft-shell clam transmissible cancer (bioRxiv).</title>
        <authorList>
            <person name="Hart S.F.M."/>
            <person name="Yonemitsu M.A."/>
            <person name="Giersch R.M."/>
            <person name="Beal B.F."/>
            <person name="Arriagada G."/>
            <person name="Davis B.W."/>
            <person name="Ostrander E.A."/>
            <person name="Goff S.P."/>
            <person name="Metzger M.J."/>
        </authorList>
    </citation>
    <scope>NUCLEOTIDE SEQUENCE</scope>
    <source>
        <strain evidence="5">MELC-2E11</strain>
        <tissue evidence="5">Siphon/mantle</tissue>
    </source>
</reference>
<dbReference type="InterPro" id="IPR021717">
    <property type="entry name" value="Nucleoporin_Nup160"/>
</dbReference>
<evidence type="ECO:0000313" key="6">
    <source>
        <dbReference type="Proteomes" id="UP001164746"/>
    </source>
</evidence>